<evidence type="ECO:0000313" key="3">
    <source>
        <dbReference type="Proteomes" id="UP000060787"/>
    </source>
</evidence>
<accession>A0A0S2FHF2</accession>
<gene>
    <name evidence="2" type="ORF">LA76x_4823</name>
</gene>
<proteinExistence type="predicted"/>
<dbReference type="AlphaFoldDB" id="A0A0S2FHF2"/>
<dbReference type="EMBL" id="CP011129">
    <property type="protein sequence ID" value="ALN82925.1"/>
    <property type="molecule type" value="Genomic_DNA"/>
</dbReference>
<reference evidence="2 3" key="1">
    <citation type="journal article" date="2015" name="BMC Genomics">
        <title>Comparative genomics and metabolic profiling of the genus Lysobacter.</title>
        <authorList>
            <person name="de Bruijn I."/>
            <person name="Cheng X."/>
            <person name="de Jager V."/>
            <person name="Exposito R.G."/>
            <person name="Watrous J."/>
            <person name="Patel N."/>
            <person name="Postma J."/>
            <person name="Dorrestein P.C."/>
            <person name="Kobayashi D."/>
            <person name="Raaijmakers J.M."/>
        </authorList>
    </citation>
    <scope>NUCLEOTIDE SEQUENCE [LARGE SCALE GENOMIC DNA]</scope>
    <source>
        <strain evidence="2 3">76</strain>
    </source>
</reference>
<evidence type="ECO:0000256" key="1">
    <source>
        <dbReference type="SAM" id="MobiDB-lite"/>
    </source>
</evidence>
<evidence type="ECO:0000313" key="2">
    <source>
        <dbReference type="EMBL" id="ALN82925.1"/>
    </source>
</evidence>
<name>A0A0S2FHF2_LYSAN</name>
<dbReference type="KEGG" id="lab:LA76x_4823"/>
<sequence length="53" mass="6176">MQRMRRGRGASIARSRSRRRPTYASTTLLHQRCRNRPQAIRRAAMTVSPAYSM</sequence>
<dbReference type="Proteomes" id="UP000060787">
    <property type="component" value="Chromosome"/>
</dbReference>
<organism evidence="2 3">
    <name type="scientific">Lysobacter antibioticus</name>
    <dbReference type="NCBI Taxonomy" id="84531"/>
    <lineage>
        <taxon>Bacteria</taxon>
        <taxon>Pseudomonadati</taxon>
        <taxon>Pseudomonadota</taxon>
        <taxon>Gammaproteobacteria</taxon>
        <taxon>Lysobacterales</taxon>
        <taxon>Lysobacteraceae</taxon>
        <taxon>Lysobacter</taxon>
    </lineage>
</organism>
<feature type="region of interest" description="Disordered" evidence="1">
    <location>
        <begin position="1"/>
        <end position="23"/>
    </location>
</feature>
<keyword evidence="3" id="KW-1185">Reference proteome</keyword>
<protein>
    <submittedName>
        <fullName evidence="2">Uncharacterized protein</fullName>
    </submittedName>
</protein>